<dbReference type="Gene3D" id="2.120.10.30">
    <property type="entry name" value="TolB, C-terminal domain"/>
    <property type="match status" value="2"/>
</dbReference>
<dbReference type="InterPro" id="IPR011659">
    <property type="entry name" value="WD40"/>
</dbReference>
<keyword evidence="2" id="KW-0720">Serine protease</keyword>
<name>A0A7V1EH77_UNCW3</name>
<feature type="domain" description="Peptidase S9 prolyl oligopeptidase catalytic" evidence="3">
    <location>
        <begin position="434"/>
        <end position="644"/>
    </location>
</feature>
<evidence type="ECO:0000256" key="1">
    <source>
        <dbReference type="ARBA" id="ARBA00022801"/>
    </source>
</evidence>
<dbReference type="PANTHER" id="PTHR42776:SF27">
    <property type="entry name" value="DIPEPTIDYL PEPTIDASE FAMILY MEMBER 6"/>
    <property type="match status" value="1"/>
</dbReference>
<dbReference type="GO" id="GO:0004252">
    <property type="term" value="F:serine-type endopeptidase activity"/>
    <property type="evidence" value="ECO:0007669"/>
    <property type="project" value="TreeGrafter"/>
</dbReference>
<keyword evidence="1" id="KW-0378">Hydrolase</keyword>
<comment type="caution">
    <text evidence="4">The sequence shown here is derived from an EMBL/GenBank/DDBJ whole genome shotgun (WGS) entry which is preliminary data.</text>
</comment>
<dbReference type="Pfam" id="PF07676">
    <property type="entry name" value="PD40"/>
    <property type="match status" value="1"/>
</dbReference>
<dbReference type="SUPFAM" id="SSF53474">
    <property type="entry name" value="alpha/beta-Hydrolases"/>
    <property type="match status" value="1"/>
</dbReference>
<dbReference type="Pfam" id="PF00326">
    <property type="entry name" value="Peptidase_S9"/>
    <property type="match status" value="1"/>
</dbReference>
<gene>
    <name evidence="4" type="ORF">ENP86_01490</name>
</gene>
<dbReference type="AlphaFoldDB" id="A0A7V1EH77"/>
<organism evidence="4">
    <name type="scientific">candidate division WOR-3 bacterium</name>
    <dbReference type="NCBI Taxonomy" id="2052148"/>
    <lineage>
        <taxon>Bacteria</taxon>
        <taxon>Bacteria division WOR-3</taxon>
    </lineage>
</organism>
<dbReference type="GO" id="GO:0006508">
    <property type="term" value="P:proteolysis"/>
    <property type="evidence" value="ECO:0007669"/>
    <property type="project" value="InterPro"/>
</dbReference>
<reference evidence="4" key="1">
    <citation type="journal article" date="2020" name="mSystems">
        <title>Genome- and Community-Level Interaction Insights into Carbon Utilization and Element Cycling Functions of Hydrothermarchaeota in Hydrothermal Sediment.</title>
        <authorList>
            <person name="Zhou Z."/>
            <person name="Liu Y."/>
            <person name="Xu W."/>
            <person name="Pan J."/>
            <person name="Luo Z.H."/>
            <person name="Li M."/>
        </authorList>
    </citation>
    <scope>NUCLEOTIDE SEQUENCE [LARGE SCALE GENOMIC DNA]</scope>
    <source>
        <strain evidence="4">SpSt-258</strain>
    </source>
</reference>
<dbReference type="InterPro" id="IPR029058">
    <property type="entry name" value="AB_hydrolase_fold"/>
</dbReference>
<evidence type="ECO:0000313" key="4">
    <source>
        <dbReference type="EMBL" id="HDY58218.1"/>
    </source>
</evidence>
<evidence type="ECO:0000256" key="2">
    <source>
        <dbReference type="ARBA" id="ARBA00022825"/>
    </source>
</evidence>
<dbReference type="SUPFAM" id="SSF82171">
    <property type="entry name" value="DPP6 N-terminal domain-like"/>
    <property type="match status" value="1"/>
</dbReference>
<dbReference type="InterPro" id="IPR011042">
    <property type="entry name" value="6-blade_b-propeller_TolB-like"/>
</dbReference>
<dbReference type="EMBL" id="DSKY01000003">
    <property type="protein sequence ID" value="HDY58218.1"/>
    <property type="molecule type" value="Genomic_DNA"/>
</dbReference>
<dbReference type="InterPro" id="IPR001375">
    <property type="entry name" value="Peptidase_S9_cat"/>
</dbReference>
<proteinExistence type="predicted"/>
<accession>A0A7V1EH77</accession>
<protein>
    <submittedName>
        <fullName evidence="4">S9 family peptidase</fullName>
    </submittedName>
</protein>
<keyword evidence="2" id="KW-0645">Protease</keyword>
<evidence type="ECO:0000259" key="3">
    <source>
        <dbReference type="Pfam" id="PF00326"/>
    </source>
</evidence>
<sequence length="646" mass="74024">MKKIKQFVILNLIVCVFLLAGEVNKYKKGNLVIENIPEIPIKLVKNLNSYQDVRSAYFLDWLPDDKGILISTRFSDVAQIHQVEFPGGMRRQFTFFDEPVGGGWGCPDYSIPYFLFSKDSAGNECDQIYKFNYLTGAYDILTDGKSKYGYYLWSRKGDRFAFTSTKRNNKDFDIYLGDLTGETSHKLILKVEGNWSPVDWSFDDTKLLLHKYISANESQLFIFDIKTSNLTEINPVDKKVSYDIARWTKGDKGLFYISDEFGEFNQLIYYDIKTGNKEILTKNIPWDITTFDLSPNGDTIAFVSNENGIGKLYILELPPRKINLINLPIGWVGGIKFKPDGKNLALTLNTYRAPGDVYSLEFKNRKLIRWTYSEIAGLDTTRFVAPELFYYETFDSADGKPRMIPAYVYKPKKSGPYPVIIDLHGGPSGQYIPTFSPMIQYYVNELGCAVICPNFRGSSGYGKTFLTLDDGYKREDAVKDIGKLLDWIEKNSEFDSKRIAVVGGSYGGYMVLACMVHYSERLKCGIDFCGISNFVTFLENTADYRKDLRRTEYGDERNSEMRDFLIKISPPTNSHKIKKPLFVVQGLNDPRVPVNEARQIVEAVRKNNVDVWFLLAEDEGHGFSKKSNRDFYQQALVLFLEKYLLK</sequence>
<dbReference type="Gene3D" id="3.40.50.1820">
    <property type="entry name" value="alpha/beta hydrolase"/>
    <property type="match status" value="1"/>
</dbReference>
<dbReference type="PANTHER" id="PTHR42776">
    <property type="entry name" value="SERINE PEPTIDASE S9 FAMILY MEMBER"/>
    <property type="match status" value="1"/>
</dbReference>